<dbReference type="Proteomes" id="UP000036168">
    <property type="component" value="Unassembled WGS sequence"/>
</dbReference>
<name>A0A0J6ELU4_9BACI</name>
<evidence type="ECO:0000313" key="2">
    <source>
        <dbReference type="Proteomes" id="UP000036168"/>
    </source>
</evidence>
<protein>
    <submittedName>
        <fullName evidence="1">Uncharacterized protein</fullName>
    </submittedName>
</protein>
<organism evidence="1 2">
    <name type="scientific">Bacillus glycinifermentans</name>
    <dbReference type="NCBI Taxonomy" id="1664069"/>
    <lineage>
        <taxon>Bacteria</taxon>
        <taxon>Bacillati</taxon>
        <taxon>Bacillota</taxon>
        <taxon>Bacilli</taxon>
        <taxon>Bacillales</taxon>
        <taxon>Bacillaceae</taxon>
        <taxon>Bacillus</taxon>
    </lineage>
</organism>
<sequence length="85" mass="9977">MSAAGKRCRFKTAAKAALLPLREKQNVSEQFSSQPLPHTQQAWLDMRESFFSKRLSYLYKTRELPLFRRSLAYTIKVPVLVLRFK</sequence>
<comment type="caution">
    <text evidence="1">The sequence shown here is derived from an EMBL/GenBank/DDBJ whole genome shotgun (WGS) entry which is preliminary data.</text>
</comment>
<dbReference type="EMBL" id="LECW02000004">
    <property type="protein sequence ID" value="KRT95014.1"/>
    <property type="molecule type" value="Genomic_DNA"/>
</dbReference>
<accession>A0A0J6HSZ0</accession>
<evidence type="ECO:0000313" key="1">
    <source>
        <dbReference type="EMBL" id="KRT95014.1"/>
    </source>
</evidence>
<proteinExistence type="predicted"/>
<gene>
    <name evidence="1" type="ORF">AB447_210795</name>
</gene>
<dbReference type="AlphaFoldDB" id="A0A0J6ELU4"/>
<accession>A0A0J6ELU4</accession>
<reference evidence="1 2" key="1">
    <citation type="journal article" date="2015" name="Int. J. Syst. Evol. Microbiol.">
        <title>Bacillus glycinifermentans sp. nov., isolated from fermented soybean paste.</title>
        <authorList>
            <person name="Kim S.J."/>
            <person name="Dunlap C.A."/>
            <person name="Kwon S.W."/>
            <person name="Rooney A.P."/>
        </authorList>
    </citation>
    <scope>NUCLEOTIDE SEQUENCE [LARGE SCALE GENOMIC DNA]</scope>
    <source>
        <strain evidence="1 2">GO-13</strain>
    </source>
</reference>